<dbReference type="GO" id="GO:0000723">
    <property type="term" value="P:telomere maintenance"/>
    <property type="evidence" value="ECO:0007669"/>
    <property type="project" value="TreeGrafter"/>
</dbReference>
<name>A0AB34JGD5_PRYPA</name>
<dbReference type="PANTHER" id="PTHR12604:SF4">
    <property type="entry name" value="X-RAY REPAIR CROSS-COMPLEMENTING PROTEIN 5"/>
    <property type="match status" value="1"/>
</dbReference>
<keyword evidence="9" id="KW-0234">DNA repair</keyword>
<dbReference type="GO" id="GO:0006310">
    <property type="term" value="P:DNA recombination"/>
    <property type="evidence" value="ECO:0007669"/>
    <property type="project" value="UniProtKB-KW"/>
</dbReference>
<dbReference type="Proteomes" id="UP001515480">
    <property type="component" value="Unassembled WGS sequence"/>
</dbReference>
<keyword evidence="14" id="KW-1185">Reference proteome</keyword>
<evidence type="ECO:0000256" key="3">
    <source>
        <dbReference type="ARBA" id="ARBA00022763"/>
    </source>
</evidence>
<evidence type="ECO:0000256" key="8">
    <source>
        <dbReference type="ARBA" id="ARBA00023172"/>
    </source>
</evidence>
<dbReference type="GO" id="GO:0006303">
    <property type="term" value="P:double-strand break repair via nonhomologous end joining"/>
    <property type="evidence" value="ECO:0007669"/>
    <property type="project" value="InterPro"/>
</dbReference>
<dbReference type="GO" id="GO:0042162">
    <property type="term" value="F:telomeric DNA binding"/>
    <property type="evidence" value="ECO:0007669"/>
    <property type="project" value="TreeGrafter"/>
</dbReference>
<accession>A0AB34JGD5</accession>
<keyword evidence="8" id="KW-0233">DNA recombination</keyword>
<dbReference type="GO" id="GO:0005524">
    <property type="term" value="F:ATP binding"/>
    <property type="evidence" value="ECO:0007669"/>
    <property type="project" value="UniProtKB-KW"/>
</dbReference>
<keyword evidence="3" id="KW-0227">DNA damage</keyword>
<reference evidence="13 14" key="1">
    <citation type="journal article" date="2024" name="Science">
        <title>Giant polyketide synthase enzymes in the biosynthesis of giant marine polyether toxins.</title>
        <authorList>
            <person name="Fallon T.R."/>
            <person name="Shende V.V."/>
            <person name="Wierzbicki I.H."/>
            <person name="Pendleton A.L."/>
            <person name="Watervoot N.F."/>
            <person name="Auber R.P."/>
            <person name="Gonzalez D.J."/>
            <person name="Wisecaver J.H."/>
            <person name="Moore B.S."/>
        </authorList>
    </citation>
    <scope>NUCLEOTIDE SEQUENCE [LARGE SCALE GENOMIC DNA]</scope>
    <source>
        <strain evidence="13 14">12B1</strain>
    </source>
</reference>
<dbReference type="InterPro" id="IPR002035">
    <property type="entry name" value="VWF_A"/>
</dbReference>
<comment type="caution">
    <text evidence="13">The sequence shown here is derived from an EMBL/GenBank/DDBJ whole genome shotgun (WGS) entry which is preliminary data.</text>
</comment>
<dbReference type="Gene3D" id="2.40.290.10">
    <property type="match status" value="1"/>
</dbReference>
<dbReference type="InterPro" id="IPR005161">
    <property type="entry name" value="Ku_N"/>
</dbReference>
<keyword evidence="6" id="KW-0067">ATP-binding</keyword>
<evidence type="ECO:0000256" key="11">
    <source>
        <dbReference type="SAM" id="MobiDB-lite"/>
    </source>
</evidence>
<dbReference type="GO" id="GO:0004386">
    <property type="term" value="F:helicase activity"/>
    <property type="evidence" value="ECO:0007669"/>
    <property type="project" value="UniProtKB-KW"/>
</dbReference>
<keyword evidence="5" id="KW-0347">Helicase</keyword>
<dbReference type="SUPFAM" id="SSF101420">
    <property type="entry name" value="C-terminal domain of Ku80"/>
    <property type="match status" value="1"/>
</dbReference>
<dbReference type="Gene3D" id="3.40.50.410">
    <property type="entry name" value="von Willebrand factor, type A domain"/>
    <property type="match status" value="1"/>
</dbReference>
<keyword evidence="10" id="KW-0539">Nucleus</keyword>
<evidence type="ECO:0000256" key="2">
    <source>
        <dbReference type="ARBA" id="ARBA00022741"/>
    </source>
</evidence>
<evidence type="ECO:0000313" key="13">
    <source>
        <dbReference type="EMBL" id="KAL1519796.1"/>
    </source>
</evidence>
<keyword evidence="7" id="KW-0238">DNA-binding</keyword>
<dbReference type="InterPro" id="IPR006164">
    <property type="entry name" value="DNA_bd_Ku70/Ku80"/>
</dbReference>
<keyword evidence="4" id="KW-0378">Hydrolase</keyword>
<dbReference type="SUPFAM" id="SSF100939">
    <property type="entry name" value="SPOC domain-like"/>
    <property type="match status" value="1"/>
</dbReference>
<feature type="region of interest" description="Disordered" evidence="11">
    <location>
        <begin position="674"/>
        <end position="719"/>
    </location>
</feature>
<dbReference type="PROSITE" id="PS50234">
    <property type="entry name" value="VWFA"/>
    <property type="match status" value="1"/>
</dbReference>
<evidence type="ECO:0000259" key="12">
    <source>
        <dbReference type="PROSITE" id="PS50234"/>
    </source>
</evidence>
<gene>
    <name evidence="13" type="ORF">AB1Y20_023303</name>
</gene>
<dbReference type="Pfam" id="PF03731">
    <property type="entry name" value="Ku_N"/>
    <property type="match status" value="1"/>
</dbReference>
<dbReference type="InterPro" id="IPR036494">
    <property type="entry name" value="Ku_C_sf"/>
</dbReference>
<dbReference type="InterPro" id="IPR016194">
    <property type="entry name" value="SPOC-like_C_dom_sf"/>
</dbReference>
<dbReference type="EMBL" id="JBGBPQ010000009">
    <property type="protein sequence ID" value="KAL1519796.1"/>
    <property type="molecule type" value="Genomic_DNA"/>
</dbReference>
<dbReference type="Gene3D" id="1.10.1600.10">
    <property type="match status" value="1"/>
</dbReference>
<proteinExistence type="predicted"/>
<dbReference type="Gene3D" id="1.25.40.240">
    <property type="entry name" value="Ku, C-terminal domain"/>
    <property type="match status" value="1"/>
</dbReference>
<evidence type="ECO:0000313" key="14">
    <source>
        <dbReference type="Proteomes" id="UP001515480"/>
    </source>
</evidence>
<dbReference type="PANTHER" id="PTHR12604">
    <property type="entry name" value="KU AUTOANTIGEN DNA HELICASE"/>
    <property type="match status" value="1"/>
</dbReference>
<dbReference type="SMART" id="SM00559">
    <property type="entry name" value="Ku78"/>
    <property type="match status" value="1"/>
</dbReference>
<sequence>MADPLKEALFVVLDVSASMQHHLEEAKEAVQMLVNQKILFHKQDAVGIAVMGSLTTRNTLNEEHGAGNYEQLSVVQVMAPVSFQTVSAVNDVCIADGRADLIDAMCLAMDAVIKFVGTRKFSKRVLLISDCNSPADVNGVQLDEIANQLKASSMVFSVLGVGLDAPHRTPQQEHTLAVLNALEEKVGDNFALMSLARASDLLRALKKRSVRPSTAFRGSLKIGEAHLPVWSWRKVCKTAAVQMKAVSKAALDDEEASKQPDKTVAVERRAYVLARADGDGVAADADEGGVLSTELIEREVKPEDRINAYRYGRDLVPVSSMEEEELKFGVKEKCLELLGFVPQTDVPRHVFMSAPEAVVGDPEKPDAHRAMQALIAALEEEQSVGIARYAPRAAAPPRLVCLWPARKCLWLVGLPFAEEHRAIDWPPPATPRPTAEQLDAAGALVDALTLPRDGEPLRPKDVHNPRLQRTYQCIQHRALAPSGGGNALPPPSARIALPFVPDPALFGRAAPEIRRFGEACVVSEAVEGRKRGGGGERGEAKRLRAEEGDVGVGAPLQLQSSSVVQVDSGKPVDTFWTMLNDETQDLVAKAIAEMSDVIRNLLKRAESAADQFGMKAFACLRELRTGSVHYEEPEAYNALLHELKSEYDESAKSHLWHALKEDVVGGKGHGLITRDETEESEVSVEEAKAFWGRTSAPTQDMPAEAEEQEEEEDEYGDLV</sequence>
<dbReference type="SUPFAM" id="SSF53300">
    <property type="entry name" value="vWA-like"/>
    <property type="match status" value="1"/>
</dbReference>
<dbReference type="InterPro" id="IPR036465">
    <property type="entry name" value="vWFA_dom_sf"/>
</dbReference>
<dbReference type="Pfam" id="PF02735">
    <property type="entry name" value="Ku"/>
    <property type="match status" value="1"/>
</dbReference>
<comment type="subcellular location">
    <subcellularLocation>
        <location evidence="1">Nucleus</location>
    </subcellularLocation>
</comment>
<organism evidence="13 14">
    <name type="scientific">Prymnesium parvum</name>
    <name type="common">Toxic golden alga</name>
    <dbReference type="NCBI Taxonomy" id="97485"/>
    <lineage>
        <taxon>Eukaryota</taxon>
        <taxon>Haptista</taxon>
        <taxon>Haptophyta</taxon>
        <taxon>Prymnesiophyceae</taxon>
        <taxon>Prymnesiales</taxon>
        <taxon>Prymnesiaceae</taxon>
        <taxon>Prymnesium</taxon>
    </lineage>
</organism>
<evidence type="ECO:0000256" key="6">
    <source>
        <dbReference type="ARBA" id="ARBA00022840"/>
    </source>
</evidence>
<dbReference type="InterPro" id="IPR014893">
    <property type="entry name" value="Ku_PK_bind"/>
</dbReference>
<feature type="compositionally biased region" description="Acidic residues" evidence="11">
    <location>
        <begin position="703"/>
        <end position="719"/>
    </location>
</feature>
<evidence type="ECO:0000256" key="10">
    <source>
        <dbReference type="ARBA" id="ARBA00023242"/>
    </source>
</evidence>
<keyword evidence="2" id="KW-0547">Nucleotide-binding</keyword>
<protein>
    <recommendedName>
        <fullName evidence="12">VWFA domain-containing protein</fullName>
    </recommendedName>
</protein>
<dbReference type="GO" id="GO:0043564">
    <property type="term" value="C:Ku70:Ku80 complex"/>
    <property type="evidence" value="ECO:0007669"/>
    <property type="project" value="TreeGrafter"/>
</dbReference>
<evidence type="ECO:0000256" key="9">
    <source>
        <dbReference type="ARBA" id="ARBA00023204"/>
    </source>
</evidence>
<dbReference type="AlphaFoldDB" id="A0AB34JGD5"/>
<dbReference type="GO" id="GO:0003690">
    <property type="term" value="F:double-stranded DNA binding"/>
    <property type="evidence" value="ECO:0007669"/>
    <property type="project" value="TreeGrafter"/>
</dbReference>
<evidence type="ECO:0000256" key="1">
    <source>
        <dbReference type="ARBA" id="ARBA00004123"/>
    </source>
</evidence>
<dbReference type="Pfam" id="PF08785">
    <property type="entry name" value="Ku_PK_bind"/>
    <property type="match status" value="1"/>
</dbReference>
<feature type="domain" description="VWFA" evidence="12">
    <location>
        <begin position="8"/>
        <end position="205"/>
    </location>
</feature>
<evidence type="ECO:0000256" key="4">
    <source>
        <dbReference type="ARBA" id="ARBA00022801"/>
    </source>
</evidence>
<dbReference type="GO" id="GO:0016787">
    <property type="term" value="F:hydrolase activity"/>
    <property type="evidence" value="ECO:0007669"/>
    <property type="project" value="UniProtKB-KW"/>
</dbReference>
<evidence type="ECO:0000256" key="5">
    <source>
        <dbReference type="ARBA" id="ARBA00022806"/>
    </source>
</evidence>
<evidence type="ECO:0000256" key="7">
    <source>
        <dbReference type="ARBA" id="ARBA00023125"/>
    </source>
</evidence>